<protein>
    <recommendedName>
        <fullName evidence="1">Aminotransferase-like plant mobile domain-containing protein</fullName>
    </recommendedName>
</protein>
<keyword evidence="3" id="KW-1185">Reference proteome</keyword>
<dbReference type="InterPro" id="IPR019557">
    <property type="entry name" value="AminoTfrase-like_pln_mobile"/>
</dbReference>
<dbReference type="GO" id="GO:0010073">
    <property type="term" value="P:meristem maintenance"/>
    <property type="evidence" value="ECO:0007669"/>
    <property type="project" value="InterPro"/>
</dbReference>
<reference evidence="2" key="2">
    <citation type="submission" date="2023-05" db="EMBL/GenBank/DDBJ databases">
        <authorList>
            <person name="Schelkunov M.I."/>
        </authorList>
    </citation>
    <scope>NUCLEOTIDE SEQUENCE</scope>
    <source>
        <strain evidence="2">Hsosn_3</strain>
        <tissue evidence="2">Leaf</tissue>
    </source>
</reference>
<proteinExistence type="predicted"/>
<evidence type="ECO:0000313" key="3">
    <source>
        <dbReference type="Proteomes" id="UP001237642"/>
    </source>
</evidence>
<organism evidence="2 3">
    <name type="scientific">Heracleum sosnowskyi</name>
    <dbReference type="NCBI Taxonomy" id="360622"/>
    <lineage>
        <taxon>Eukaryota</taxon>
        <taxon>Viridiplantae</taxon>
        <taxon>Streptophyta</taxon>
        <taxon>Embryophyta</taxon>
        <taxon>Tracheophyta</taxon>
        <taxon>Spermatophyta</taxon>
        <taxon>Magnoliopsida</taxon>
        <taxon>eudicotyledons</taxon>
        <taxon>Gunneridae</taxon>
        <taxon>Pentapetalae</taxon>
        <taxon>asterids</taxon>
        <taxon>campanulids</taxon>
        <taxon>Apiales</taxon>
        <taxon>Apiaceae</taxon>
        <taxon>Apioideae</taxon>
        <taxon>apioid superclade</taxon>
        <taxon>Tordylieae</taxon>
        <taxon>Tordyliinae</taxon>
        <taxon>Heracleum</taxon>
    </lineage>
</organism>
<dbReference type="AlphaFoldDB" id="A0AAD8M5P0"/>
<dbReference type="Proteomes" id="UP001237642">
    <property type="component" value="Unassembled WGS sequence"/>
</dbReference>
<dbReference type="PANTHER" id="PTHR46033">
    <property type="entry name" value="PROTEIN MAIN-LIKE 2"/>
    <property type="match status" value="1"/>
</dbReference>
<sequence>MYIPLIKDFQSCAKLSWGSVVLAFLYRELYKSCRKDKEENDGCIILLQLWAWSRLPTLAPILHGPSLNNEIIWGDLAGPHGLRERSFFPRWNLIPYNDSLASSPPVENVVDQTPPLSNPTFNLFTQSPIQPVHPPTTHQPVHQPTKYQQQPVHKLLMQRHTAQQQPAQQQPSLRYA</sequence>
<accession>A0AAD8M5P0</accession>
<gene>
    <name evidence="2" type="ORF">POM88_044988</name>
</gene>
<feature type="domain" description="Aminotransferase-like plant mobile" evidence="1">
    <location>
        <begin position="1"/>
        <end position="62"/>
    </location>
</feature>
<evidence type="ECO:0000313" key="2">
    <source>
        <dbReference type="EMBL" id="KAK1360514.1"/>
    </source>
</evidence>
<dbReference type="EMBL" id="JAUIZM010000010">
    <property type="protein sequence ID" value="KAK1360514.1"/>
    <property type="molecule type" value="Genomic_DNA"/>
</dbReference>
<dbReference type="PANTHER" id="PTHR46033:SF8">
    <property type="entry name" value="PROTEIN MAINTENANCE OF MERISTEMS-LIKE"/>
    <property type="match status" value="1"/>
</dbReference>
<dbReference type="InterPro" id="IPR044824">
    <property type="entry name" value="MAIN-like"/>
</dbReference>
<evidence type="ECO:0000259" key="1">
    <source>
        <dbReference type="Pfam" id="PF10536"/>
    </source>
</evidence>
<dbReference type="Pfam" id="PF10536">
    <property type="entry name" value="PMD"/>
    <property type="match status" value="1"/>
</dbReference>
<name>A0AAD8M5P0_9APIA</name>
<comment type="caution">
    <text evidence="2">The sequence shown here is derived from an EMBL/GenBank/DDBJ whole genome shotgun (WGS) entry which is preliminary data.</text>
</comment>
<reference evidence="2" key="1">
    <citation type="submission" date="2023-02" db="EMBL/GenBank/DDBJ databases">
        <title>Genome of toxic invasive species Heracleum sosnowskyi carries increased number of genes despite the absence of recent whole-genome duplications.</title>
        <authorList>
            <person name="Schelkunov M."/>
            <person name="Shtratnikova V."/>
            <person name="Makarenko M."/>
            <person name="Klepikova A."/>
            <person name="Omelchenko D."/>
            <person name="Novikova G."/>
            <person name="Obukhova E."/>
            <person name="Bogdanov V."/>
            <person name="Penin A."/>
            <person name="Logacheva M."/>
        </authorList>
    </citation>
    <scope>NUCLEOTIDE SEQUENCE</scope>
    <source>
        <strain evidence="2">Hsosn_3</strain>
        <tissue evidence="2">Leaf</tissue>
    </source>
</reference>